<feature type="domain" description="DNA repair metallo-beta-lactamase" evidence="13">
    <location>
        <begin position="271"/>
        <end position="333"/>
    </location>
</feature>
<keyword evidence="9" id="KW-0234">DNA repair</keyword>
<evidence type="ECO:0000256" key="9">
    <source>
        <dbReference type="ARBA" id="ARBA00023204"/>
    </source>
</evidence>
<dbReference type="PANTHER" id="PTHR23240">
    <property type="entry name" value="DNA CROSS-LINK REPAIR PROTEIN PSO2/SNM1-RELATED"/>
    <property type="match status" value="1"/>
</dbReference>
<dbReference type="Pfam" id="PF07522">
    <property type="entry name" value="DRMBL"/>
    <property type="match status" value="1"/>
</dbReference>
<dbReference type="PANTHER" id="PTHR23240:SF8">
    <property type="entry name" value="PROTEIN ARTEMIS"/>
    <property type="match status" value="1"/>
</dbReference>
<keyword evidence="5" id="KW-0227">DNA damage</keyword>
<comment type="subcellular location">
    <subcellularLocation>
        <location evidence="1">Nucleus</location>
    </subcellularLocation>
</comment>
<dbReference type="SUPFAM" id="SSF56281">
    <property type="entry name" value="Metallo-hydrolase/oxidoreductase"/>
    <property type="match status" value="1"/>
</dbReference>
<evidence type="ECO:0000256" key="1">
    <source>
        <dbReference type="ARBA" id="ARBA00004123"/>
    </source>
</evidence>
<keyword evidence="4" id="KW-0255">Endonuclease</keyword>
<evidence type="ECO:0000256" key="10">
    <source>
        <dbReference type="ARBA" id="ARBA00023242"/>
    </source>
</evidence>
<name>A0ABM1N1F3_NICVS</name>
<dbReference type="Gene3D" id="3.40.50.12650">
    <property type="match status" value="1"/>
</dbReference>
<keyword evidence="8" id="KW-0233">DNA recombination</keyword>
<proteinExistence type="inferred from homology"/>
<keyword evidence="6" id="KW-0378">Hydrolase</keyword>
<evidence type="ECO:0000256" key="11">
    <source>
        <dbReference type="ARBA" id="ARBA00039759"/>
    </source>
</evidence>
<keyword evidence="10" id="KW-0539">Nucleus</keyword>
<evidence type="ECO:0000313" key="15">
    <source>
        <dbReference type="RefSeq" id="XP_017780653.1"/>
    </source>
</evidence>
<evidence type="ECO:0000256" key="8">
    <source>
        <dbReference type="ARBA" id="ARBA00023172"/>
    </source>
</evidence>
<reference evidence="15" key="1">
    <citation type="submission" date="2025-08" db="UniProtKB">
        <authorList>
            <consortium name="RefSeq"/>
        </authorList>
    </citation>
    <scope>IDENTIFICATION</scope>
    <source>
        <tissue evidence="15">Whole Larva</tissue>
    </source>
</reference>
<evidence type="ECO:0000256" key="2">
    <source>
        <dbReference type="ARBA" id="ARBA00010304"/>
    </source>
</evidence>
<evidence type="ECO:0000256" key="6">
    <source>
        <dbReference type="ARBA" id="ARBA00022801"/>
    </source>
</evidence>
<dbReference type="Proteomes" id="UP000695000">
    <property type="component" value="Unplaced"/>
</dbReference>
<evidence type="ECO:0000256" key="3">
    <source>
        <dbReference type="ARBA" id="ARBA00022722"/>
    </source>
</evidence>
<evidence type="ECO:0000256" key="4">
    <source>
        <dbReference type="ARBA" id="ARBA00022759"/>
    </source>
</evidence>
<dbReference type="RefSeq" id="XP_017780653.1">
    <property type="nucleotide sequence ID" value="XM_017925164.1"/>
</dbReference>
<accession>A0ABM1N1F3</accession>
<dbReference type="GeneID" id="108565617"/>
<organism evidence="14 15">
    <name type="scientific">Nicrophorus vespilloides</name>
    <name type="common">Boreal carrion beetle</name>
    <dbReference type="NCBI Taxonomy" id="110193"/>
    <lineage>
        <taxon>Eukaryota</taxon>
        <taxon>Metazoa</taxon>
        <taxon>Ecdysozoa</taxon>
        <taxon>Arthropoda</taxon>
        <taxon>Hexapoda</taxon>
        <taxon>Insecta</taxon>
        <taxon>Pterygota</taxon>
        <taxon>Neoptera</taxon>
        <taxon>Endopterygota</taxon>
        <taxon>Coleoptera</taxon>
        <taxon>Polyphaga</taxon>
        <taxon>Staphyliniformia</taxon>
        <taxon>Silphidae</taxon>
        <taxon>Nicrophorinae</taxon>
        <taxon>Nicrophorus</taxon>
    </lineage>
</organism>
<keyword evidence="14" id="KW-1185">Reference proteome</keyword>
<evidence type="ECO:0000256" key="7">
    <source>
        <dbReference type="ARBA" id="ARBA00022839"/>
    </source>
</evidence>
<evidence type="ECO:0000256" key="5">
    <source>
        <dbReference type="ARBA" id="ARBA00022763"/>
    </source>
</evidence>
<protein>
    <recommendedName>
        <fullName evidence="11">Protein artemis</fullName>
    </recommendedName>
    <alternativeName>
        <fullName evidence="12">DNA cross-link repair 1C protein</fullName>
    </alternativeName>
</protein>
<dbReference type="InterPro" id="IPR011084">
    <property type="entry name" value="DRMBL"/>
</dbReference>
<comment type="similarity">
    <text evidence="2">Belongs to the DNA repair metallo-beta-lactamase (DRMBL) family.</text>
</comment>
<keyword evidence="3" id="KW-0540">Nuclease</keyword>
<keyword evidence="7" id="KW-0269">Exonuclease</keyword>
<evidence type="ECO:0000313" key="14">
    <source>
        <dbReference type="Proteomes" id="UP000695000"/>
    </source>
</evidence>
<evidence type="ECO:0000259" key="13">
    <source>
        <dbReference type="Pfam" id="PF07522"/>
    </source>
</evidence>
<sequence length="395" mass="45913">MSTFSGFMDEVDGISIDRFEEPNLSSTTFFLSHAHTDHMSGLTTYGNFQILERLPEDKVFIYSSPVTTQVLKEMHPQHENKFKPLEIGISQMIEIPSTKKTVTVTLLPASHCPGSVMFLFEVKNKTILYTGDFRWKLNQSIPKALCYSTGEVKTIDKMYMDTTFFFERYTKFPCRDDSIGEICKLIKDWIERGKQYQIVLATSAKYGYECVFTDIYKQVNIPIHVNQSQFDVYKYFPCMDKAITLEASNSQIHCHCNSWKSTCVNAGSQFVRQIKICAWSFSNWQNKRTISDRDTLHNKQYKVCYSTHSSYEEINNFLDALKPKEVEPNVIPDRKEDATKMYNNIRSYFKRHTTQVEQSPTDFNFTNFTSESTKSCMEKSNVDKEEHADIFDILD</sequence>
<evidence type="ECO:0000256" key="12">
    <source>
        <dbReference type="ARBA" id="ARBA00042677"/>
    </source>
</evidence>
<gene>
    <name evidence="15" type="primary">LOC108565617</name>
</gene>
<dbReference type="InterPro" id="IPR036866">
    <property type="entry name" value="RibonucZ/Hydroxyglut_hydro"/>
</dbReference>
<dbReference type="Gene3D" id="3.60.15.10">
    <property type="entry name" value="Ribonuclease Z/Hydroxyacylglutathione hydrolase-like"/>
    <property type="match status" value="1"/>
</dbReference>